<name>A0A248JVS3_9PROT</name>
<proteinExistence type="predicted"/>
<dbReference type="KEGG" id="nao:Y958_16980"/>
<evidence type="ECO:0000313" key="1">
    <source>
        <dbReference type="EMBL" id="ASG22616.1"/>
    </source>
</evidence>
<dbReference type="EMBL" id="CP022111">
    <property type="protein sequence ID" value="ASG22616.1"/>
    <property type="molecule type" value="Genomic_DNA"/>
</dbReference>
<dbReference type="AlphaFoldDB" id="A0A248JVS3"/>
<evidence type="ECO:0008006" key="3">
    <source>
        <dbReference type="Google" id="ProtNLM"/>
    </source>
</evidence>
<dbReference type="RefSeq" id="WP_004274439.1">
    <property type="nucleotide sequence ID" value="NZ_CP022111.1"/>
</dbReference>
<keyword evidence="2" id="KW-1185">Reference proteome</keyword>
<dbReference type="Proteomes" id="UP000197153">
    <property type="component" value="Chromosome 2"/>
</dbReference>
<sequence length="122" mass="13166">MDDVGGETIADYIEEILAWNMDVATWNSVTDLRLHVGNVSPDAIRRMGAIMGEAMRGRAGGRAAVVSHNAGLRFLLNLARLFIPGHELRAFSDMATAYAWAAGRQVDLPLEMAVAGWGRVAA</sequence>
<gene>
    <name evidence="1" type="ORF">Y958_16980</name>
</gene>
<reference evidence="1 2" key="1">
    <citation type="submission" date="2017-06" db="EMBL/GenBank/DDBJ databases">
        <title>Complete genome sequence of Nitrospirillum amazonense strain CBAmC, an endophytic nitrogen-fixing and plant growth-promoting bacterium, isolated from sugarcane.</title>
        <authorList>
            <person name="Schwab S."/>
            <person name="dos Santos Teixeira K.R."/>
            <person name="Simoes Araujo J.L."/>
            <person name="Soares Vidal M."/>
            <person name="Borges de Freitas H.R."/>
            <person name="Rivello Crivelaro A.L."/>
            <person name="Bueno de Camargo Nunes A."/>
            <person name="dos Santos C.M."/>
            <person name="Palmeira da Silva Rosa D."/>
            <person name="da Silva Padilha D."/>
            <person name="da Silva E."/>
            <person name="Araujo Terra L."/>
            <person name="Soares Mendes V."/>
            <person name="Farinelli L."/>
            <person name="Magalhaes Cruz L."/>
            <person name="Baldani J.I."/>
        </authorList>
    </citation>
    <scope>NUCLEOTIDE SEQUENCE [LARGE SCALE GENOMIC DNA]</scope>
    <source>
        <strain evidence="1 2">CBAmC</strain>
    </source>
</reference>
<protein>
    <recommendedName>
        <fullName evidence="3">Histidine phosphatase family protein</fullName>
    </recommendedName>
</protein>
<evidence type="ECO:0000313" key="2">
    <source>
        <dbReference type="Proteomes" id="UP000197153"/>
    </source>
</evidence>
<dbReference type="SUPFAM" id="SSF52091">
    <property type="entry name" value="SpoIIaa-like"/>
    <property type="match status" value="1"/>
</dbReference>
<dbReference type="InterPro" id="IPR036513">
    <property type="entry name" value="STAS_dom_sf"/>
</dbReference>
<organism evidence="1 2">
    <name type="scientific">Nitrospirillum viridazoti CBAmc</name>
    <dbReference type="NCBI Taxonomy" id="1441467"/>
    <lineage>
        <taxon>Bacteria</taxon>
        <taxon>Pseudomonadati</taxon>
        <taxon>Pseudomonadota</taxon>
        <taxon>Alphaproteobacteria</taxon>
        <taxon>Rhodospirillales</taxon>
        <taxon>Azospirillaceae</taxon>
        <taxon>Nitrospirillum</taxon>
        <taxon>Nitrospirillum viridazoti</taxon>
    </lineage>
</organism>
<accession>A0A248JVS3</accession>